<dbReference type="RefSeq" id="WP_145053052.1">
    <property type="nucleotide sequence ID" value="NZ_CP036433.1"/>
</dbReference>
<organism evidence="7 8">
    <name type="scientific">Lignipirellula cremea</name>
    <dbReference type="NCBI Taxonomy" id="2528010"/>
    <lineage>
        <taxon>Bacteria</taxon>
        <taxon>Pseudomonadati</taxon>
        <taxon>Planctomycetota</taxon>
        <taxon>Planctomycetia</taxon>
        <taxon>Pirellulales</taxon>
        <taxon>Pirellulaceae</taxon>
        <taxon>Lignipirellula</taxon>
    </lineage>
</organism>
<feature type="chain" id="PRO_5021696575" description="Cytochrome c domain-containing protein" evidence="5">
    <location>
        <begin position="30"/>
        <end position="477"/>
    </location>
</feature>
<dbReference type="PANTHER" id="PTHR30600:SF13">
    <property type="entry name" value="METHYLAMINE UTILIZATION PROTEIN"/>
    <property type="match status" value="1"/>
</dbReference>
<dbReference type="Gene3D" id="1.10.760.10">
    <property type="entry name" value="Cytochrome c-like domain"/>
    <property type="match status" value="1"/>
</dbReference>
<dbReference type="EMBL" id="CP036433">
    <property type="protein sequence ID" value="QDU94551.1"/>
    <property type="molecule type" value="Genomic_DNA"/>
</dbReference>
<keyword evidence="2 4" id="KW-0479">Metal-binding</keyword>
<evidence type="ECO:0000259" key="6">
    <source>
        <dbReference type="PROSITE" id="PS51007"/>
    </source>
</evidence>
<dbReference type="InterPro" id="IPR009056">
    <property type="entry name" value="Cyt_c-like_dom"/>
</dbReference>
<dbReference type="Proteomes" id="UP000317648">
    <property type="component" value="Chromosome"/>
</dbReference>
<sequence length="477" mass="53797" precursor="true">MSKPTTRRFLWGGTSALLIALGLYLAAPAQETGEKRESKPALPEQTYMPVVIAEDFETTFKADQASKESVMAEQQALYESRYDLADQPSAVPMSAGRKKVQEAVRVKLPDGVSWSELNQLTPEQIKEHNLFPYGFRPLPHAKHPVGGMVFPEDQIKGIDQAEHRDLKRFDINFDLPAHLTPEFPPPIFLTTRPDLGDVSQGQLLSIKNYYSLMKGKLTPVQMEGLRLLLTPFPQQQFNQTEDRKVQEPSLGVACLDCHTNGHTNAAFHLNPDTRPQAARFRLDTVSLRGMYNQQIHGSKRSLRSVEDFTEFEQRTAYFDGDHVIAAKKGVHLPNRSDAVSMMAQLQNMLDFPPAPKLDAFGKLIPEKATAQELQGQEIFFGKGRCAECHPAPFYLDNQMHDLQLGRFYDAEMIGKQYNLADGPIKTFTLRGIKDSPPYHHDGRLLTLDDTVEFFNLVLQLKLTLEEKSALVAFMRCL</sequence>
<keyword evidence="3 4" id="KW-0408">Iron</keyword>
<reference evidence="7 8" key="1">
    <citation type="submission" date="2019-02" db="EMBL/GenBank/DDBJ databases">
        <title>Deep-cultivation of Planctomycetes and their phenomic and genomic characterization uncovers novel biology.</title>
        <authorList>
            <person name="Wiegand S."/>
            <person name="Jogler M."/>
            <person name="Boedeker C."/>
            <person name="Pinto D."/>
            <person name="Vollmers J."/>
            <person name="Rivas-Marin E."/>
            <person name="Kohn T."/>
            <person name="Peeters S.H."/>
            <person name="Heuer A."/>
            <person name="Rast P."/>
            <person name="Oberbeckmann S."/>
            <person name="Bunk B."/>
            <person name="Jeske O."/>
            <person name="Meyerdierks A."/>
            <person name="Storesund J.E."/>
            <person name="Kallscheuer N."/>
            <person name="Luecker S."/>
            <person name="Lage O.M."/>
            <person name="Pohl T."/>
            <person name="Merkel B.J."/>
            <person name="Hornburger P."/>
            <person name="Mueller R.-W."/>
            <person name="Bruemmer F."/>
            <person name="Labrenz M."/>
            <person name="Spormann A.M."/>
            <person name="Op den Camp H."/>
            <person name="Overmann J."/>
            <person name="Amann R."/>
            <person name="Jetten M.S.M."/>
            <person name="Mascher T."/>
            <person name="Medema M.H."/>
            <person name="Devos D.P."/>
            <person name="Kaster A.-K."/>
            <person name="Ovreas L."/>
            <person name="Rohde M."/>
            <person name="Galperin M.Y."/>
            <person name="Jogler C."/>
        </authorList>
    </citation>
    <scope>NUCLEOTIDE SEQUENCE [LARGE SCALE GENOMIC DNA]</scope>
    <source>
        <strain evidence="7 8">Pla85_3_4</strain>
    </source>
</reference>
<keyword evidence="1 4" id="KW-0349">Heme</keyword>
<keyword evidence="5" id="KW-0732">Signal</keyword>
<dbReference type="PROSITE" id="PS51007">
    <property type="entry name" value="CYTC"/>
    <property type="match status" value="1"/>
</dbReference>
<dbReference type="InterPro" id="IPR036909">
    <property type="entry name" value="Cyt_c-like_dom_sf"/>
</dbReference>
<dbReference type="OrthoDB" id="9772811at2"/>
<name>A0A518DRU2_9BACT</name>
<accession>A0A518DRU2</accession>
<dbReference type="GO" id="GO:0020037">
    <property type="term" value="F:heme binding"/>
    <property type="evidence" value="ECO:0007669"/>
    <property type="project" value="InterPro"/>
</dbReference>
<dbReference type="AlphaFoldDB" id="A0A518DRU2"/>
<evidence type="ECO:0000256" key="3">
    <source>
        <dbReference type="ARBA" id="ARBA00023004"/>
    </source>
</evidence>
<proteinExistence type="predicted"/>
<protein>
    <recommendedName>
        <fullName evidence="6">Cytochrome c domain-containing protein</fullName>
    </recommendedName>
</protein>
<dbReference type="GO" id="GO:0004130">
    <property type="term" value="F:cytochrome-c peroxidase activity"/>
    <property type="evidence" value="ECO:0007669"/>
    <property type="project" value="TreeGrafter"/>
</dbReference>
<evidence type="ECO:0000256" key="2">
    <source>
        <dbReference type="ARBA" id="ARBA00022723"/>
    </source>
</evidence>
<feature type="domain" description="Cytochrome c" evidence="6">
    <location>
        <begin position="370"/>
        <end position="477"/>
    </location>
</feature>
<dbReference type="GO" id="GO:0046872">
    <property type="term" value="F:metal ion binding"/>
    <property type="evidence" value="ECO:0007669"/>
    <property type="project" value="UniProtKB-KW"/>
</dbReference>
<feature type="signal peptide" evidence="5">
    <location>
        <begin position="1"/>
        <end position="29"/>
    </location>
</feature>
<keyword evidence="8" id="KW-1185">Reference proteome</keyword>
<dbReference type="SUPFAM" id="SSF46626">
    <property type="entry name" value="Cytochrome c"/>
    <property type="match status" value="1"/>
</dbReference>
<evidence type="ECO:0000313" key="7">
    <source>
        <dbReference type="EMBL" id="QDU94551.1"/>
    </source>
</evidence>
<dbReference type="GO" id="GO:0009055">
    <property type="term" value="F:electron transfer activity"/>
    <property type="evidence" value="ECO:0007669"/>
    <property type="project" value="InterPro"/>
</dbReference>
<evidence type="ECO:0000256" key="1">
    <source>
        <dbReference type="ARBA" id="ARBA00022617"/>
    </source>
</evidence>
<dbReference type="PANTHER" id="PTHR30600">
    <property type="entry name" value="CYTOCHROME C PEROXIDASE-RELATED"/>
    <property type="match status" value="1"/>
</dbReference>
<dbReference type="InterPro" id="IPR051395">
    <property type="entry name" value="Cytochrome_c_Peroxidase/MauG"/>
</dbReference>
<evidence type="ECO:0000313" key="8">
    <source>
        <dbReference type="Proteomes" id="UP000317648"/>
    </source>
</evidence>
<evidence type="ECO:0000256" key="5">
    <source>
        <dbReference type="SAM" id="SignalP"/>
    </source>
</evidence>
<evidence type="ECO:0000256" key="4">
    <source>
        <dbReference type="PROSITE-ProRule" id="PRU00433"/>
    </source>
</evidence>
<dbReference type="KEGG" id="lcre:Pla8534_23430"/>
<gene>
    <name evidence="7" type="ORF">Pla8534_23430</name>
</gene>